<dbReference type="InterPro" id="IPR029500">
    <property type="entry name" value="QueF"/>
</dbReference>
<keyword evidence="3 5" id="KW-0521">NADP</keyword>
<dbReference type="Gene3D" id="3.30.1130.10">
    <property type="match status" value="1"/>
</dbReference>
<comment type="pathway">
    <text evidence="5">tRNA modification; tRNA-queuosine biosynthesis.</text>
</comment>
<gene>
    <name evidence="5" type="primary">queF</name>
    <name evidence="6" type="ORF">GCM10023144_34540</name>
</gene>
<dbReference type="HAMAP" id="MF_00818">
    <property type="entry name" value="QueF_type1"/>
    <property type="match status" value="1"/>
</dbReference>
<feature type="active site" description="Thioimide intermediate" evidence="5">
    <location>
        <position position="55"/>
    </location>
</feature>
<comment type="subcellular location">
    <subcellularLocation>
        <location evidence="5">Cytoplasm</location>
    </subcellularLocation>
</comment>
<keyword evidence="2 5" id="KW-0671">Queuosine biosynthesis</keyword>
<dbReference type="Proteomes" id="UP001501671">
    <property type="component" value="Unassembled WGS sequence"/>
</dbReference>
<feature type="active site" description="Proton donor" evidence="5">
    <location>
        <position position="62"/>
    </location>
</feature>
<evidence type="ECO:0000256" key="5">
    <source>
        <dbReference type="HAMAP-Rule" id="MF_00818"/>
    </source>
</evidence>
<dbReference type="InterPro" id="IPR050084">
    <property type="entry name" value="NADPH_dep_7-cyano-7-deazaG_red"/>
</dbReference>
<reference evidence="7" key="1">
    <citation type="journal article" date="2019" name="Int. J. Syst. Evol. Microbiol.">
        <title>The Global Catalogue of Microorganisms (GCM) 10K type strain sequencing project: providing services to taxonomists for standard genome sequencing and annotation.</title>
        <authorList>
            <consortium name="The Broad Institute Genomics Platform"/>
            <consortium name="The Broad Institute Genome Sequencing Center for Infectious Disease"/>
            <person name="Wu L."/>
            <person name="Ma J."/>
        </authorList>
    </citation>
    <scope>NUCLEOTIDE SEQUENCE [LARGE SCALE GENOMIC DNA]</scope>
    <source>
        <strain evidence="7">JCM 17666</strain>
    </source>
</reference>
<dbReference type="EC" id="1.7.1.13" evidence="5"/>
<keyword evidence="1 5" id="KW-0963">Cytoplasm</keyword>
<protein>
    <recommendedName>
        <fullName evidence="5">NADPH-dependent 7-cyano-7-deazaguanine reductase</fullName>
        <ecNumber evidence="5">1.7.1.13</ecNumber>
    </recommendedName>
    <alternativeName>
        <fullName evidence="5">7-cyano-7-carbaguanine reductase</fullName>
    </alternativeName>
    <alternativeName>
        <fullName evidence="5">NADPH-dependent nitrile oxidoreductase</fullName>
    </alternativeName>
    <alternativeName>
        <fullName evidence="5">PreQ(0) reductase</fullName>
    </alternativeName>
</protein>
<evidence type="ECO:0000313" key="6">
    <source>
        <dbReference type="EMBL" id="GAA4338029.1"/>
    </source>
</evidence>
<feature type="binding site" evidence="5">
    <location>
        <begin position="77"/>
        <end position="79"/>
    </location>
    <ligand>
        <name>substrate</name>
    </ligand>
</feature>
<evidence type="ECO:0000256" key="2">
    <source>
        <dbReference type="ARBA" id="ARBA00022785"/>
    </source>
</evidence>
<organism evidence="6 7">
    <name type="scientific">Pigmentiphaga soli</name>
    <dbReference type="NCBI Taxonomy" id="1007095"/>
    <lineage>
        <taxon>Bacteria</taxon>
        <taxon>Pseudomonadati</taxon>
        <taxon>Pseudomonadota</taxon>
        <taxon>Betaproteobacteria</taxon>
        <taxon>Burkholderiales</taxon>
        <taxon>Alcaligenaceae</taxon>
        <taxon>Pigmentiphaga</taxon>
    </lineage>
</organism>
<dbReference type="Pfam" id="PF14489">
    <property type="entry name" value="QueF"/>
    <property type="match status" value="1"/>
</dbReference>
<comment type="similarity">
    <text evidence="5">Belongs to the GTP cyclohydrolase I family. QueF type 1 subfamily.</text>
</comment>
<evidence type="ECO:0000256" key="3">
    <source>
        <dbReference type="ARBA" id="ARBA00022857"/>
    </source>
</evidence>
<feature type="binding site" evidence="5">
    <location>
        <begin position="96"/>
        <end position="97"/>
    </location>
    <ligand>
        <name>substrate</name>
    </ligand>
</feature>
<dbReference type="InterPro" id="IPR043133">
    <property type="entry name" value="GTP-CH-I_C/QueF"/>
</dbReference>
<comment type="function">
    <text evidence="5">Catalyzes the NADPH-dependent reduction of 7-cyano-7-deazaguanine (preQ0) to 7-aminomethyl-7-deazaguanine (preQ1).</text>
</comment>
<sequence length="160" mass="18035">MPSGRHPAARFFHFVTFCASAMPSQPSKTLDTFANPSPGRDFHIHIEVPEFTCLCPMTGQPDFAVLLIDYIPDQKCVELKSLKLYSWSFRNEGKFHEAVTNEILDDLVAALAPRFMRITAKWYVRGGIFTNVVAEHRQPGWEPQPAVHLQAFSQGSNTRG</sequence>
<proteinExistence type="inferred from homology"/>
<keyword evidence="7" id="KW-1185">Reference proteome</keyword>
<comment type="catalytic activity">
    <reaction evidence="5">
        <text>7-aminomethyl-7-carbaguanine + 2 NADP(+) = 7-cyano-7-carbaguanine + 2 NADPH + 3 H(+)</text>
        <dbReference type="Rhea" id="RHEA:13409"/>
        <dbReference type="ChEBI" id="CHEBI:15378"/>
        <dbReference type="ChEBI" id="CHEBI:45075"/>
        <dbReference type="ChEBI" id="CHEBI:57783"/>
        <dbReference type="ChEBI" id="CHEBI:58349"/>
        <dbReference type="ChEBI" id="CHEBI:58703"/>
        <dbReference type="EC" id="1.7.1.13"/>
    </reaction>
</comment>
<evidence type="ECO:0000256" key="4">
    <source>
        <dbReference type="ARBA" id="ARBA00023002"/>
    </source>
</evidence>
<comment type="caution">
    <text evidence="6">The sequence shown here is derived from an EMBL/GenBank/DDBJ whole genome shotgun (WGS) entry which is preliminary data.</text>
</comment>
<name>A0ABP8HE20_9BURK</name>
<dbReference type="PANTHER" id="PTHR34354:SF1">
    <property type="entry name" value="NADPH-DEPENDENT 7-CYANO-7-DEAZAGUANINE REDUCTASE"/>
    <property type="match status" value="1"/>
</dbReference>
<keyword evidence="4 5" id="KW-0560">Oxidoreductase</keyword>
<accession>A0ABP8HE20</accession>
<evidence type="ECO:0000256" key="1">
    <source>
        <dbReference type="ARBA" id="ARBA00022490"/>
    </source>
</evidence>
<dbReference type="PANTHER" id="PTHR34354">
    <property type="entry name" value="NADPH-DEPENDENT 7-CYANO-7-DEAZAGUANINE REDUCTASE"/>
    <property type="match status" value="1"/>
</dbReference>
<evidence type="ECO:0000313" key="7">
    <source>
        <dbReference type="Proteomes" id="UP001501671"/>
    </source>
</evidence>
<dbReference type="SUPFAM" id="SSF55620">
    <property type="entry name" value="Tetrahydrobiopterin biosynthesis enzymes-like"/>
    <property type="match status" value="1"/>
</dbReference>
<dbReference type="InterPro" id="IPR016856">
    <property type="entry name" value="QueF_type1"/>
</dbReference>
<dbReference type="NCBIfam" id="TIGR03139">
    <property type="entry name" value="QueF-II"/>
    <property type="match status" value="1"/>
</dbReference>
<dbReference type="EMBL" id="BAABFO010000018">
    <property type="protein sequence ID" value="GAA4338029.1"/>
    <property type="molecule type" value="Genomic_DNA"/>
</dbReference>